<sequence>MPTVGVHARQFRRIAANVARTRGMPRMRQAYLPGAISGRSATELTGYIEGTDAVSGRPFMDELLDALAGRLDEEDLRGSAYERPRQQLVEAADERAAHALFLENRWTDGLPIVLPTEERVREMLAGTSRRPDEVVGRLAPAKFRERWEFTVEKVAVNAVMAGAGPEHFPIVLALASSGVTARMSSLTSMAAIAIVNGPIRLEAGMNTGMGAMGPYSRANATIGRAYGLLSQNLQGGSVPGETYMGTLGNNYAYTAAFPENEEDSPWEPLHVQHGFRPDESAVSLFLGGWYTISGASPRRRHWEEILRGALRACDPAFAPLVVMDPTAANDFVEAGFPGKDDVRAWLARNGRMSAGEYWSNGVVRAILRPLALAGEEPHATRYRASGDEPVEIYDAGDINIAVIGGGTANASKLIAARYETTVPVDPWR</sequence>
<reference evidence="1 2" key="1">
    <citation type="submission" date="2019-05" db="EMBL/GenBank/DDBJ databases">
        <title>Draft genome sequence of Actinomadura sp. 14C53.</title>
        <authorList>
            <person name="Saricaoglu S."/>
            <person name="Isik K."/>
        </authorList>
    </citation>
    <scope>NUCLEOTIDE SEQUENCE [LARGE SCALE GENOMIC DNA]</scope>
    <source>
        <strain evidence="1 2">14C53</strain>
    </source>
</reference>
<proteinExistence type="predicted"/>
<evidence type="ECO:0000313" key="1">
    <source>
        <dbReference type="EMBL" id="TMR05543.1"/>
    </source>
</evidence>
<keyword evidence="2" id="KW-1185">Reference proteome</keyword>
<organism evidence="1 2">
    <name type="scientific">Actinomadura soli</name>
    <dbReference type="NCBI Taxonomy" id="2508997"/>
    <lineage>
        <taxon>Bacteria</taxon>
        <taxon>Bacillati</taxon>
        <taxon>Actinomycetota</taxon>
        <taxon>Actinomycetes</taxon>
        <taxon>Streptosporangiales</taxon>
        <taxon>Thermomonosporaceae</taxon>
        <taxon>Actinomadura</taxon>
    </lineage>
</organism>
<dbReference type="OrthoDB" id="5240640at2"/>
<comment type="caution">
    <text evidence="1">The sequence shown here is derived from an EMBL/GenBank/DDBJ whole genome shotgun (WGS) entry which is preliminary data.</text>
</comment>
<dbReference type="EMBL" id="VCKW01000021">
    <property type="protein sequence ID" value="TMR05543.1"/>
    <property type="molecule type" value="Genomic_DNA"/>
</dbReference>
<evidence type="ECO:0000313" key="2">
    <source>
        <dbReference type="Proteomes" id="UP000309174"/>
    </source>
</evidence>
<dbReference type="RefSeq" id="WP_138644112.1">
    <property type="nucleotide sequence ID" value="NZ_VCKW01000021.1"/>
</dbReference>
<gene>
    <name evidence="1" type="ORF">ETD83_06360</name>
</gene>
<dbReference type="AlphaFoldDB" id="A0A5C4JIJ6"/>
<protein>
    <submittedName>
        <fullName evidence="1">Uncharacterized protein</fullName>
    </submittedName>
</protein>
<name>A0A5C4JIJ6_9ACTN</name>
<dbReference type="Proteomes" id="UP000309174">
    <property type="component" value="Unassembled WGS sequence"/>
</dbReference>
<accession>A0A5C4JIJ6</accession>